<dbReference type="STRING" id="571933.SAMN05216362_10355"/>
<evidence type="ECO:0000256" key="4">
    <source>
        <dbReference type="ARBA" id="ARBA00022475"/>
    </source>
</evidence>
<gene>
    <name evidence="11" type="primary">prsA</name>
    <name evidence="15" type="ORF">SAMN05216362_10355</name>
</gene>
<evidence type="ECO:0000313" key="16">
    <source>
        <dbReference type="Proteomes" id="UP000199427"/>
    </source>
</evidence>
<dbReference type="InterPro" id="IPR023058">
    <property type="entry name" value="PPIase_PpiC_CS"/>
</dbReference>
<evidence type="ECO:0000256" key="5">
    <source>
        <dbReference type="ARBA" id="ARBA00022729"/>
    </source>
</evidence>
<sequence length="288" mass="32848">MKKVLLVGLAVILMVLAACSNDEDDSEVIAETAAGNITKEEFYNELAEMYGEDVLKNMVTRKVVNDQLQDENKVTLDEIDDEIAEIKEGMDEQQFAMALQQQGFKSEQEFRYELLLSKMQYQLAAQDIEVTEEDVQERYDRMKTELNASHILVEDEETAQEVLDKYNDGEDFAELASEYSTDGSAQDGGDLGFFSTGQMVKPFEDAAYALEVGEVSEPVETQYGYHIILLNDKRESEEELEPFEDMKDQIKEEITMSQVDNQALNENVQNIIDEANVDIKLENYEDLF</sequence>
<dbReference type="GO" id="GO:0003755">
    <property type="term" value="F:peptidyl-prolyl cis-trans isomerase activity"/>
    <property type="evidence" value="ECO:0007669"/>
    <property type="project" value="UniProtKB-UniRule"/>
</dbReference>
<feature type="chain" id="PRO_5039407196" description="Foldase protein PrsA" evidence="13">
    <location>
        <begin position="21"/>
        <end position="288"/>
    </location>
</feature>
<reference evidence="15 16" key="1">
    <citation type="submission" date="2016-10" db="EMBL/GenBank/DDBJ databases">
        <authorList>
            <person name="de Groot N.N."/>
        </authorList>
    </citation>
    <scope>NUCLEOTIDE SEQUENCE [LARGE SCALE GENOMIC DNA]</scope>
    <source>
        <strain evidence="15 16">DSM 21633</strain>
    </source>
</reference>
<protein>
    <recommendedName>
        <fullName evidence="11">Foldase protein PrsA</fullName>
        <ecNumber evidence="11">5.2.1.8</ecNumber>
    </recommendedName>
</protein>
<dbReference type="RefSeq" id="WP_091772467.1">
    <property type="nucleotide sequence ID" value="NZ_FOES01000003.1"/>
</dbReference>
<feature type="coiled-coil region" evidence="12">
    <location>
        <begin position="233"/>
        <end position="267"/>
    </location>
</feature>
<keyword evidence="4 11" id="KW-1003">Cell membrane</keyword>
<dbReference type="InterPro" id="IPR027304">
    <property type="entry name" value="Trigger_fact/SurA_dom_sf"/>
</dbReference>
<evidence type="ECO:0000256" key="8">
    <source>
        <dbReference type="ARBA" id="ARBA00023139"/>
    </source>
</evidence>
<dbReference type="PROSITE" id="PS01096">
    <property type="entry name" value="PPIC_PPIASE_1"/>
    <property type="match status" value="1"/>
</dbReference>
<dbReference type="PANTHER" id="PTHR47245">
    <property type="entry name" value="PEPTIDYLPROLYL ISOMERASE"/>
    <property type="match status" value="1"/>
</dbReference>
<dbReference type="SUPFAM" id="SSF109998">
    <property type="entry name" value="Triger factor/SurA peptide-binding domain-like"/>
    <property type="match status" value="1"/>
</dbReference>
<keyword evidence="5 11" id="KW-0732">Signal</keyword>
<comment type="catalytic activity">
    <reaction evidence="1 11">
        <text>[protein]-peptidylproline (omega=180) = [protein]-peptidylproline (omega=0)</text>
        <dbReference type="Rhea" id="RHEA:16237"/>
        <dbReference type="Rhea" id="RHEA-COMP:10747"/>
        <dbReference type="Rhea" id="RHEA-COMP:10748"/>
        <dbReference type="ChEBI" id="CHEBI:83833"/>
        <dbReference type="ChEBI" id="CHEBI:83834"/>
        <dbReference type="EC" id="5.2.1.8"/>
    </reaction>
</comment>
<evidence type="ECO:0000256" key="1">
    <source>
        <dbReference type="ARBA" id="ARBA00000971"/>
    </source>
</evidence>
<dbReference type="EC" id="5.2.1.8" evidence="11"/>
<dbReference type="GO" id="GO:0006457">
    <property type="term" value="P:protein folding"/>
    <property type="evidence" value="ECO:0007669"/>
    <property type="project" value="UniProtKB-UniRule"/>
</dbReference>
<dbReference type="PROSITE" id="PS51257">
    <property type="entry name" value="PROKAR_LIPOPROTEIN"/>
    <property type="match status" value="1"/>
</dbReference>
<keyword evidence="7 11" id="KW-0472">Membrane</keyword>
<proteinExistence type="inferred from homology"/>
<dbReference type="Gene3D" id="3.10.50.40">
    <property type="match status" value="1"/>
</dbReference>
<name>A0A1H9AUK8_9BACI</name>
<evidence type="ECO:0000259" key="14">
    <source>
        <dbReference type="PROSITE" id="PS50198"/>
    </source>
</evidence>
<evidence type="ECO:0000256" key="6">
    <source>
        <dbReference type="ARBA" id="ARBA00023110"/>
    </source>
</evidence>
<keyword evidence="6 11" id="KW-0697">Rotamase</keyword>
<evidence type="ECO:0000256" key="10">
    <source>
        <dbReference type="ARBA" id="ARBA00023288"/>
    </source>
</evidence>
<dbReference type="Proteomes" id="UP000199427">
    <property type="component" value="Unassembled WGS sequence"/>
</dbReference>
<dbReference type="InterPro" id="IPR000297">
    <property type="entry name" value="PPIase_PpiC"/>
</dbReference>
<comment type="subcellular location">
    <subcellularLocation>
        <location evidence="2 11">Cell membrane</location>
        <topology evidence="2 11">Lipid-anchor</topology>
    </subcellularLocation>
</comment>
<dbReference type="OrthoDB" id="14196at2"/>
<keyword evidence="9 11" id="KW-0413">Isomerase</keyword>
<dbReference type="InterPro" id="IPR050245">
    <property type="entry name" value="PrsA_foldase"/>
</dbReference>
<feature type="domain" description="PpiC" evidence="14">
    <location>
        <begin position="143"/>
        <end position="232"/>
    </location>
</feature>
<dbReference type="HAMAP" id="MF_01145">
    <property type="entry name" value="Foldase_PrsA"/>
    <property type="match status" value="1"/>
</dbReference>
<keyword evidence="12" id="KW-0175">Coiled coil</keyword>
<dbReference type="GO" id="GO:0005886">
    <property type="term" value="C:plasma membrane"/>
    <property type="evidence" value="ECO:0007669"/>
    <property type="project" value="UniProtKB-SubCell"/>
</dbReference>
<dbReference type="SUPFAM" id="SSF54534">
    <property type="entry name" value="FKBP-like"/>
    <property type="match status" value="1"/>
</dbReference>
<dbReference type="PANTHER" id="PTHR47245:SF1">
    <property type="entry name" value="FOLDASE PROTEIN PRSA"/>
    <property type="match status" value="1"/>
</dbReference>
<accession>A0A1H9AUK8</accession>
<evidence type="ECO:0000313" key="15">
    <source>
        <dbReference type="EMBL" id="SEP80464.1"/>
    </source>
</evidence>
<keyword evidence="10 11" id="KW-0449">Lipoprotein</keyword>
<evidence type="ECO:0000256" key="13">
    <source>
        <dbReference type="SAM" id="SignalP"/>
    </source>
</evidence>
<evidence type="ECO:0000256" key="9">
    <source>
        <dbReference type="ARBA" id="ARBA00023235"/>
    </source>
</evidence>
<evidence type="ECO:0000256" key="7">
    <source>
        <dbReference type="ARBA" id="ARBA00023136"/>
    </source>
</evidence>
<dbReference type="EMBL" id="FOES01000003">
    <property type="protein sequence ID" value="SEP80464.1"/>
    <property type="molecule type" value="Genomic_DNA"/>
</dbReference>
<feature type="signal peptide" evidence="13">
    <location>
        <begin position="1"/>
        <end position="20"/>
    </location>
</feature>
<evidence type="ECO:0000256" key="12">
    <source>
        <dbReference type="SAM" id="Coils"/>
    </source>
</evidence>
<comment type="function">
    <text evidence="11">Plays a major role in protein secretion by helping the post-translocational extracellular folding of several secreted proteins.</text>
</comment>
<dbReference type="PROSITE" id="PS50198">
    <property type="entry name" value="PPIC_PPIASE_2"/>
    <property type="match status" value="1"/>
</dbReference>
<evidence type="ECO:0000256" key="2">
    <source>
        <dbReference type="ARBA" id="ARBA00004193"/>
    </source>
</evidence>
<keyword evidence="16" id="KW-1185">Reference proteome</keyword>
<dbReference type="InterPro" id="IPR046357">
    <property type="entry name" value="PPIase_dom_sf"/>
</dbReference>
<dbReference type="InterPro" id="IPR023059">
    <property type="entry name" value="Foldase_PrsA"/>
</dbReference>
<evidence type="ECO:0000256" key="11">
    <source>
        <dbReference type="HAMAP-Rule" id="MF_01145"/>
    </source>
</evidence>
<evidence type="ECO:0000256" key="3">
    <source>
        <dbReference type="ARBA" id="ARBA00006071"/>
    </source>
</evidence>
<keyword evidence="8 11" id="KW-0564">Palmitate</keyword>
<dbReference type="Pfam" id="PF13616">
    <property type="entry name" value="Rotamase_3"/>
    <property type="match status" value="1"/>
</dbReference>
<organism evidence="15 16">
    <name type="scientific">Piscibacillus halophilus</name>
    <dbReference type="NCBI Taxonomy" id="571933"/>
    <lineage>
        <taxon>Bacteria</taxon>
        <taxon>Bacillati</taxon>
        <taxon>Bacillota</taxon>
        <taxon>Bacilli</taxon>
        <taxon>Bacillales</taxon>
        <taxon>Bacillaceae</taxon>
        <taxon>Piscibacillus</taxon>
    </lineage>
</organism>
<dbReference type="AlphaFoldDB" id="A0A1H9AUK8"/>
<comment type="similarity">
    <text evidence="3 11">Belongs to the PrsA family.</text>
</comment>